<organism evidence="3">
    <name type="scientific">Thermorudis peleae</name>
    <dbReference type="NCBI Taxonomy" id="1382356"/>
    <lineage>
        <taxon>Bacteria</taxon>
        <taxon>Pseudomonadati</taxon>
        <taxon>Thermomicrobiota</taxon>
        <taxon>Thermomicrobia</taxon>
        <taxon>Thermomicrobia incertae sedis</taxon>
        <taxon>Thermorudis</taxon>
    </lineage>
</organism>
<dbReference type="Gene3D" id="3.30.9.10">
    <property type="entry name" value="D-Amino Acid Oxidase, subunit A, domain 2"/>
    <property type="match status" value="1"/>
</dbReference>
<comment type="caution">
    <text evidence="3">The sequence shown here is derived from an EMBL/GenBank/DDBJ whole genome shotgun (WGS) entry which is preliminary data.</text>
</comment>
<evidence type="ECO:0000313" key="3">
    <source>
        <dbReference type="EMBL" id="HEG91692.1"/>
    </source>
</evidence>
<dbReference type="PANTHER" id="PTHR13847">
    <property type="entry name" value="SARCOSINE DEHYDROGENASE-RELATED"/>
    <property type="match status" value="1"/>
</dbReference>
<proteinExistence type="predicted"/>
<dbReference type="SUPFAM" id="SSF51905">
    <property type="entry name" value="FAD/NAD(P)-binding domain"/>
    <property type="match status" value="1"/>
</dbReference>
<accession>A0A831X7X9</accession>
<dbReference type="SUPFAM" id="SSF54373">
    <property type="entry name" value="FAD-linked reductases, C-terminal domain"/>
    <property type="match status" value="1"/>
</dbReference>
<sequence>MALAKAPDRMVEVSMGGRVPSEADVVVIGAGAFGLSTAYFLAREGVGRVVVLDRYAPGSQTSPRAAGLFKLIQGDELRTRLARLAIDTVLGFSEETGVPLAVERSGSLLIARTEAHAALLLREAEHSRRWGVELELVDTTEVRRLAPYVEPNEIRAACWIPGDIYIDEPASLLGAYQEAAAKRGVAICGHVPVTGIRARAGEVAGVVTASGEIAAPVVIDAAGAWAREVGRLAGAEVPIVPMRHQLYITEPVLGMRPSYPIARIIDVAVYVRPARGGIMLGGFESDPLPLDPAGRGESFSMDDVPLDFAVLEQLTGLVDHNVPALRQASVQEHRGGLFTMTADGIFLVGPVPGVRGLWALTGCNGSGFSFSPALGRVLAEWIVHGEPSLDIRALSPGRFSRQLSEDDLVAAAVWQYAHYYSPEGPELEA</sequence>
<keyword evidence="1" id="KW-0560">Oxidoreductase</keyword>
<dbReference type="GO" id="GO:0016491">
    <property type="term" value="F:oxidoreductase activity"/>
    <property type="evidence" value="ECO:0007669"/>
    <property type="project" value="UniProtKB-KW"/>
</dbReference>
<dbReference type="PANTHER" id="PTHR13847:SF287">
    <property type="entry name" value="FAD-DEPENDENT OXIDOREDUCTASE DOMAIN-CONTAINING PROTEIN 1"/>
    <property type="match status" value="1"/>
</dbReference>
<dbReference type="InterPro" id="IPR036188">
    <property type="entry name" value="FAD/NAD-bd_sf"/>
</dbReference>
<dbReference type="AlphaFoldDB" id="A0A831X7X9"/>
<reference evidence="3" key="1">
    <citation type="journal article" date="2020" name="mSystems">
        <title>Genome- and Community-Level Interaction Insights into Carbon Utilization and Element Cycling Functions of Hydrothermarchaeota in Hydrothermal Sediment.</title>
        <authorList>
            <person name="Zhou Z."/>
            <person name="Liu Y."/>
            <person name="Xu W."/>
            <person name="Pan J."/>
            <person name="Luo Z.H."/>
            <person name="Li M."/>
        </authorList>
    </citation>
    <scope>NUCLEOTIDE SEQUENCE [LARGE SCALE GENOMIC DNA]</scope>
    <source>
        <strain evidence="3">SpSt-210</strain>
    </source>
</reference>
<evidence type="ECO:0000259" key="2">
    <source>
        <dbReference type="Pfam" id="PF01266"/>
    </source>
</evidence>
<dbReference type="InterPro" id="IPR006076">
    <property type="entry name" value="FAD-dep_OxRdtase"/>
</dbReference>
<protein>
    <submittedName>
        <fullName evidence="3">FAD-binding oxidoreductase</fullName>
    </submittedName>
</protein>
<name>A0A831X7X9_9BACT</name>
<dbReference type="Pfam" id="PF01266">
    <property type="entry name" value="DAO"/>
    <property type="match status" value="1"/>
</dbReference>
<dbReference type="Gene3D" id="3.50.50.60">
    <property type="entry name" value="FAD/NAD(P)-binding domain"/>
    <property type="match status" value="1"/>
</dbReference>
<dbReference type="EMBL" id="DSIY01000227">
    <property type="protein sequence ID" value="HEG91692.1"/>
    <property type="molecule type" value="Genomic_DNA"/>
</dbReference>
<feature type="domain" description="FAD dependent oxidoreductase" evidence="2">
    <location>
        <begin position="24"/>
        <end position="381"/>
    </location>
</feature>
<evidence type="ECO:0000256" key="1">
    <source>
        <dbReference type="ARBA" id="ARBA00023002"/>
    </source>
</evidence>
<dbReference type="GO" id="GO:0005737">
    <property type="term" value="C:cytoplasm"/>
    <property type="evidence" value="ECO:0007669"/>
    <property type="project" value="TreeGrafter"/>
</dbReference>
<gene>
    <name evidence="3" type="ORF">ENP34_09685</name>
</gene>